<reference evidence="2 3" key="1">
    <citation type="submission" date="2021-06" db="EMBL/GenBank/DDBJ databases">
        <title>Sphingomonas sp. XMGL2, whole genome shotgun sequencing project.</title>
        <authorList>
            <person name="Zhao G."/>
            <person name="Shen L."/>
        </authorList>
    </citation>
    <scope>NUCLEOTIDE SEQUENCE [LARGE SCALE GENOMIC DNA]</scope>
    <source>
        <strain evidence="2 3">XMGL2</strain>
    </source>
</reference>
<evidence type="ECO:0000313" key="3">
    <source>
        <dbReference type="Proteomes" id="UP000776276"/>
    </source>
</evidence>
<dbReference type="InterPro" id="IPR016047">
    <property type="entry name" value="M23ase_b-sheet_dom"/>
</dbReference>
<feature type="domain" description="M23ase beta-sheet core" evidence="1">
    <location>
        <begin position="72"/>
        <end position="188"/>
    </location>
</feature>
<organism evidence="2 3">
    <name type="scientific">Sphingomonas quercus</name>
    <dbReference type="NCBI Taxonomy" id="2842451"/>
    <lineage>
        <taxon>Bacteria</taxon>
        <taxon>Pseudomonadati</taxon>
        <taxon>Pseudomonadota</taxon>
        <taxon>Alphaproteobacteria</taxon>
        <taxon>Sphingomonadales</taxon>
        <taxon>Sphingomonadaceae</taxon>
        <taxon>Sphingomonas</taxon>
    </lineage>
</organism>
<name>A0ABS6BGQ8_9SPHN</name>
<proteinExistence type="predicted"/>
<evidence type="ECO:0000259" key="1">
    <source>
        <dbReference type="Pfam" id="PF01551"/>
    </source>
</evidence>
<gene>
    <name evidence="2" type="ORF">KOF26_03865</name>
</gene>
<dbReference type="PANTHER" id="PTHR21666:SF289">
    <property type="entry name" value="L-ALA--D-GLU ENDOPEPTIDASE"/>
    <property type="match status" value="1"/>
</dbReference>
<comment type="caution">
    <text evidence="2">The sequence shown here is derived from an EMBL/GenBank/DDBJ whole genome shotgun (WGS) entry which is preliminary data.</text>
</comment>
<keyword evidence="3" id="KW-1185">Reference proteome</keyword>
<dbReference type="Pfam" id="PF01551">
    <property type="entry name" value="Peptidase_M23"/>
    <property type="match status" value="1"/>
</dbReference>
<dbReference type="Proteomes" id="UP000776276">
    <property type="component" value="Unassembled WGS sequence"/>
</dbReference>
<dbReference type="CDD" id="cd12797">
    <property type="entry name" value="M23_peptidase"/>
    <property type="match status" value="1"/>
</dbReference>
<sequence length="330" mass="34567">MGDSHRRRRRPDDARTAGGSRPMIALMLAAAPVLQLPIACTPGMDCAVQSLPDHDPGPGARDYACGDHTYDKHDGTDFRIPSMARQRAGVNVLAAAAGTVLRVRDGMADISMRDAAFAAGQDCGNGLVIDHGGGWESQYCHMAKGSVVAKPGQQVAAGAVLGKVGLSGNTEFPHVHLTVRENGKAVDPFAYGAAAGQCRGGRSLWAATPAYRRGEVLVAGFAAGPVTMAQAQELGAAQQPAPGRTSPLVAFVQAIGLEGGDVQRLVVTGPDGQTLADNRAQPLDRAKAQTILFAGKRAPAAGWPGGRYRARYSVIRQGKEAIMREFEVRL</sequence>
<protein>
    <submittedName>
        <fullName evidence="2">M23 family metallopeptidase</fullName>
    </submittedName>
</protein>
<accession>A0ABS6BGQ8</accession>
<dbReference type="InterPro" id="IPR050570">
    <property type="entry name" value="Cell_wall_metabolism_enzyme"/>
</dbReference>
<dbReference type="PANTHER" id="PTHR21666">
    <property type="entry name" value="PEPTIDASE-RELATED"/>
    <property type="match status" value="1"/>
</dbReference>
<evidence type="ECO:0000313" key="2">
    <source>
        <dbReference type="EMBL" id="MBU3076992.1"/>
    </source>
</evidence>
<dbReference type="EMBL" id="JAHKRT010000002">
    <property type="protein sequence ID" value="MBU3076992.1"/>
    <property type="molecule type" value="Genomic_DNA"/>
</dbReference>